<reference evidence="6 7" key="1">
    <citation type="submission" date="2015-07" db="EMBL/GenBank/DDBJ databases">
        <title>The genome of Habropoda laboriosa.</title>
        <authorList>
            <person name="Pan H."/>
            <person name="Kapheim K."/>
        </authorList>
    </citation>
    <scope>NUCLEOTIDE SEQUENCE [LARGE SCALE GENOMIC DNA]</scope>
    <source>
        <strain evidence="6">0110345459</strain>
    </source>
</reference>
<dbReference type="OrthoDB" id="6499973at2759"/>
<feature type="domain" description="Major facilitator superfamily (MFS) profile" evidence="4">
    <location>
        <begin position="577"/>
        <end position="793"/>
    </location>
</feature>
<dbReference type="GO" id="GO:0080090">
    <property type="term" value="P:regulation of primary metabolic process"/>
    <property type="evidence" value="ECO:0007669"/>
    <property type="project" value="UniProtKB-ARBA"/>
</dbReference>
<dbReference type="Pfam" id="PF06201">
    <property type="entry name" value="PITH"/>
    <property type="match status" value="1"/>
</dbReference>
<feature type="transmembrane region" description="Helical" evidence="3">
    <location>
        <begin position="327"/>
        <end position="348"/>
    </location>
</feature>
<feature type="transmembrane region" description="Helical" evidence="3">
    <location>
        <begin position="577"/>
        <end position="598"/>
    </location>
</feature>
<proteinExistence type="inferred from homology"/>
<comment type="subcellular location">
    <subcellularLocation>
        <location evidence="1">Membrane</location>
        <topology evidence="1">Multi-pass membrane protein</topology>
    </subcellularLocation>
</comment>
<feature type="transmembrane region" description="Helical" evidence="3">
    <location>
        <begin position="360"/>
        <end position="385"/>
    </location>
</feature>
<feature type="transmembrane region" description="Helical" evidence="3">
    <location>
        <begin position="613"/>
        <end position="631"/>
    </location>
</feature>
<feature type="transmembrane region" description="Helical" evidence="3">
    <location>
        <begin position="272"/>
        <end position="295"/>
    </location>
</feature>
<dbReference type="PANTHER" id="PTHR11360">
    <property type="entry name" value="MONOCARBOXYLATE TRANSPORTER"/>
    <property type="match status" value="1"/>
</dbReference>
<protein>
    <submittedName>
        <fullName evidence="6">Monocarboxylate transporter 5</fullName>
    </submittedName>
</protein>
<dbReference type="Gene3D" id="1.20.1250.20">
    <property type="entry name" value="MFS general substrate transporter like domains"/>
    <property type="match status" value="2"/>
</dbReference>
<dbReference type="FunFam" id="2.60.120.470:FF:000002">
    <property type="entry name" value="PITH domain-containing protein 1"/>
    <property type="match status" value="1"/>
</dbReference>
<sequence>MAHQCSCGDIHNNVELGVQYNLYQKIDIENIECLNECEEGSGAVVFKPWENRLDRNKYVESDVDNELLFNIPFTGNVKLKGLIIIGGEDDLHANKVKLYKNRPRMTFDDVVTEPEQEFELCVDSTGVHEYSLKVVKFSSVHHLSLHFTGIEGSDKIKIYYIGLKGEWSPGHQHGVTICTYESRPQLMAHATDCSSVEANKQDKKNASENIGCTSMDYSVSSATRQPLPPDGGWGYFVVLASFLIHVIADGVTYSFGVFYLELLHYFEEGKGATAWVASILVGVTLCSGPISSLFVNKFGCRAVTIAGSILASACLLASMWARSIVTLYFSIGIGTGLGFGLIYLPAIVSVTCYFEKYRSLATGIAVCGSGLGTLIFAPCLDYLIALYGWRGTMLICSGIVLNCTVLGILFRPLETNKPIKRSSSEVQDSCMYYYKKLNNRAIQRVTNSIYDTILDISFDFQKSLPISKKGLREYSNSLNSKKLHSVSFRKEENSTGIKSLSQPVLISNDAIQQDNFENISKQQSVFFSITLLIRGLASLPNKTEHTKAENREFKVYIERKINTLQEKLDISVLKDPVFILFTFSNFCTSIGFYVPYVYVLPQAEEQGIDKKDASYLLAVIGIANTVGRIILGYVSDKPWVNRLLIYNLCLTICGISTILSTFCTSFESFILYSFMFGFTSGAYVGLTSVILVDLLGLNRLTNAFGQLLLFQGFASLLGPPIAGWLYDALESYNPGFFTAGGMITVSGLILFFIPTIQQKTQKNVNTKKTKNVINNQQNDYRQILPYHFISHIL</sequence>
<dbReference type="InterPro" id="IPR010400">
    <property type="entry name" value="PITH_dom"/>
</dbReference>
<dbReference type="InterPro" id="IPR008979">
    <property type="entry name" value="Galactose-bd-like_sf"/>
</dbReference>
<dbReference type="Gene3D" id="2.60.120.470">
    <property type="entry name" value="PITH domain"/>
    <property type="match status" value="1"/>
</dbReference>
<feature type="transmembrane region" description="Helical" evidence="3">
    <location>
        <begin position="669"/>
        <end position="695"/>
    </location>
</feature>
<dbReference type="GO" id="GO:0060255">
    <property type="term" value="P:regulation of macromolecule metabolic process"/>
    <property type="evidence" value="ECO:0007669"/>
    <property type="project" value="UniProtKB-ARBA"/>
</dbReference>
<evidence type="ECO:0000259" key="5">
    <source>
        <dbReference type="PROSITE" id="PS51532"/>
    </source>
</evidence>
<dbReference type="PROSITE" id="PS51532">
    <property type="entry name" value="PITH"/>
    <property type="match status" value="1"/>
</dbReference>
<feature type="domain" description="PITH" evidence="5">
    <location>
        <begin position="11"/>
        <end position="183"/>
    </location>
</feature>
<keyword evidence="3" id="KW-0472">Membrane</keyword>
<evidence type="ECO:0000313" key="6">
    <source>
        <dbReference type="EMBL" id="KOC67639.1"/>
    </source>
</evidence>
<dbReference type="GO" id="GO:0045654">
    <property type="term" value="P:positive regulation of megakaryocyte differentiation"/>
    <property type="evidence" value="ECO:0007669"/>
    <property type="project" value="UniProtKB-ARBA"/>
</dbReference>
<dbReference type="InterPro" id="IPR037047">
    <property type="entry name" value="PITH_dom_sf"/>
</dbReference>
<dbReference type="Proteomes" id="UP000053825">
    <property type="component" value="Unassembled WGS sequence"/>
</dbReference>
<feature type="transmembrane region" description="Helical" evidence="3">
    <location>
        <begin position="233"/>
        <end position="260"/>
    </location>
</feature>
<dbReference type="InterPro" id="IPR050327">
    <property type="entry name" value="Proton-linked_MCT"/>
</dbReference>
<accession>A0A0L7R9X5</accession>
<dbReference type="InterPro" id="IPR036259">
    <property type="entry name" value="MFS_trans_sf"/>
</dbReference>
<dbReference type="AlphaFoldDB" id="A0A0L7R9X5"/>
<gene>
    <name evidence="6" type="ORF">WH47_11387</name>
</gene>
<keyword evidence="3" id="KW-0812">Transmembrane</keyword>
<evidence type="ECO:0000256" key="3">
    <source>
        <dbReference type="SAM" id="Phobius"/>
    </source>
</evidence>
<dbReference type="SUPFAM" id="SSF103473">
    <property type="entry name" value="MFS general substrate transporter"/>
    <property type="match status" value="1"/>
</dbReference>
<dbReference type="EMBL" id="KQ414620">
    <property type="protein sequence ID" value="KOC67639.1"/>
    <property type="molecule type" value="Genomic_DNA"/>
</dbReference>
<dbReference type="PANTHER" id="PTHR11360:SF284">
    <property type="entry name" value="EG:103B4.3 PROTEIN-RELATED"/>
    <property type="match status" value="1"/>
</dbReference>
<feature type="transmembrane region" description="Helical" evidence="3">
    <location>
        <begin position="302"/>
        <end position="321"/>
    </location>
</feature>
<dbReference type="InterPro" id="IPR011701">
    <property type="entry name" value="MFS"/>
</dbReference>
<dbReference type="Pfam" id="PF07690">
    <property type="entry name" value="MFS_1"/>
    <property type="match status" value="2"/>
</dbReference>
<dbReference type="GO" id="GO:0016020">
    <property type="term" value="C:membrane"/>
    <property type="evidence" value="ECO:0007669"/>
    <property type="project" value="UniProtKB-SubCell"/>
</dbReference>
<feature type="transmembrane region" description="Helical" evidence="3">
    <location>
        <begin position="732"/>
        <end position="753"/>
    </location>
</feature>
<dbReference type="PROSITE" id="PS50850">
    <property type="entry name" value="MFS"/>
    <property type="match status" value="1"/>
</dbReference>
<dbReference type="FunFam" id="1.20.1250.20:FF:000398">
    <property type="entry name" value="Monocarboxylate transporter 14"/>
    <property type="match status" value="1"/>
</dbReference>
<dbReference type="CDD" id="cd17352">
    <property type="entry name" value="MFS_MCT_SLC16"/>
    <property type="match status" value="1"/>
</dbReference>
<keyword evidence="3" id="KW-1133">Transmembrane helix</keyword>
<dbReference type="GO" id="GO:0008028">
    <property type="term" value="F:monocarboxylic acid transmembrane transporter activity"/>
    <property type="evidence" value="ECO:0007669"/>
    <property type="project" value="TreeGrafter"/>
</dbReference>
<dbReference type="GO" id="GO:0005737">
    <property type="term" value="C:cytoplasm"/>
    <property type="evidence" value="ECO:0007669"/>
    <property type="project" value="UniProtKB-ARBA"/>
</dbReference>
<feature type="transmembrane region" description="Helical" evidence="3">
    <location>
        <begin position="643"/>
        <end position="663"/>
    </location>
</feature>
<dbReference type="InterPro" id="IPR020846">
    <property type="entry name" value="MFS_dom"/>
</dbReference>
<feature type="transmembrane region" description="Helical" evidence="3">
    <location>
        <begin position="391"/>
        <end position="410"/>
    </location>
</feature>
<name>A0A0L7R9X5_9HYME</name>
<evidence type="ECO:0000313" key="7">
    <source>
        <dbReference type="Proteomes" id="UP000053825"/>
    </source>
</evidence>
<organism evidence="6 7">
    <name type="scientific">Habropoda laboriosa</name>
    <dbReference type="NCBI Taxonomy" id="597456"/>
    <lineage>
        <taxon>Eukaryota</taxon>
        <taxon>Metazoa</taxon>
        <taxon>Ecdysozoa</taxon>
        <taxon>Arthropoda</taxon>
        <taxon>Hexapoda</taxon>
        <taxon>Insecta</taxon>
        <taxon>Pterygota</taxon>
        <taxon>Neoptera</taxon>
        <taxon>Endopterygota</taxon>
        <taxon>Hymenoptera</taxon>
        <taxon>Apocrita</taxon>
        <taxon>Aculeata</taxon>
        <taxon>Apoidea</taxon>
        <taxon>Anthophila</taxon>
        <taxon>Apidae</taxon>
        <taxon>Habropoda</taxon>
    </lineage>
</organism>
<dbReference type="STRING" id="597456.A0A0L7R9X5"/>
<dbReference type="SUPFAM" id="SSF49785">
    <property type="entry name" value="Galactose-binding domain-like"/>
    <property type="match status" value="1"/>
</dbReference>
<comment type="similarity">
    <text evidence="2">Belongs to the PITHD1 family.</text>
</comment>
<evidence type="ECO:0000256" key="2">
    <source>
        <dbReference type="ARBA" id="ARBA00025788"/>
    </source>
</evidence>
<feature type="transmembrane region" description="Helical" evidence="3">
    <location>
        <begin position="707"/>
        <end position="726"/>
    </location>
</feature>
<keyword evidence="7" id="KW-1185">Reference proteome</keyword>
<evidence type="ECO:0000256" key="1">
    <source>
        <dbReference type="ARBA" id="ARBA00004141"/>
    </source>
</evidence>
<evidence type="ECO:0000259" key="4">
    <source>
        <dbReference type="PROSITE" id="PS50850"/>
    </source>
</evidence>